<reference evidence="1 4" key="2">
    <citation type="journal article" date="2019" name="Emerg. Microbes Infect.">
        <title>Comprehensive subspecies identification of 175 nontuberculous mycobacteria species based on 7547 genomic profiles.</title>
        <authorList>
            <person name="Matsumoto Y."/>
            <person name="Kinjo T."/>
            <person name="Motooka D."/>
            <person name="Nabeya D."/>
            <person name="Jung N."/>
            <person name="Uechi K."/>
            <person name="Horii T."/>
            <person name="Iida T."/>
            <person name="Fujita J."/>
            <person name="Nakamura S."/>
        </authorList>
    </citation>
    <scope>NUCLEOTIDE SEQUENCE [LARGE SCALE GENOMIC DNA]</scope>
    <source>
        <strain evidence="1 4">JCM 6377</strain>
    </source>
</reference>
<dbReference type="InterPro" id="IPR029032">
    <property type="entry name" value="AhpD-like"/>
</dbReference>
<evidence type="ECO:0008006" key="5">
    <source>
        <dbReference type="Google" id="ProtNLM"/>
    </source>
</evidence>
<evidence type="ECO:0000313" key="1">
    <source>
        <dbReference type="EMBL" id="GFG50808.1"/>
    </source>
</evidence>
<dbReference type="SUPFAM" id="SSF69118">
    <property type="entry name" value="AhpD-like"/>
    <property type="match status" value="1"/>
</dbReference>
<dbReference type="Gene3D" id="1.20.1290.10">
    <property type="entry name" value="AhpD-like"/>
    <property type="match status" value="1"/>
</dbReference>
<reference evidence="1" key="3">
    <citation type="submission" date="2020-02" db="EMBL/GenBank/DDBJ databases">
        <authorList>
            <person name="Matsumoto Y."/>
            <person name="Motooka D."/>
            <person name="Nakamura S."/>
        </authorList>
    </citation>
    <scope>NUCLEOTIDE SEQUENCE</scope>
    <source>
        <strain evidence="1">JCM 6377</strain>
    </source>
</reference>
<sequence>MQDLLNGQLARLVALSPSPYVRVSALVRQACATTLSLPPLPAEARVDDPADATESVLVEFAEQFSADVSAISDDLRGRFLSALGDAAVPAVMLTYFADFLPRVRAGLAALGSPEPWSDAIEWDHDSDPSDVLFNSFLPAVHELRTLDPVTTEVVRLRGAAQHNCRMCKARRESDALEAGGTEALYEQIAWYEISNALTERHKAALRYVDALIWTPAAIAPDVAAGVREHFSEAEAFELTVDVMHNAANKIAVSLAADAVPS</sequence>
<organism evidence="2 3">
    <name type="scientific">Mycolicibacterium agri</name>
    <name type="common">Mycobacterium agri</name>
    <dbReference type="NCBI Taxonomy" id="36811"/>
    <lineage>
        <taxon>Bacteria</taxon>
        <taxon>Bacillati</taxon>
        <taxon>Actinomycetota</taxon>
        <taxon>Actinomycetes</taxon>
        <taxon>Mycobacteriales</taxon>
        <taxon>Mycobacteriaceae</taxon>
        <taxon>Mycolicibacterium</taxon>
    </lineage>
</organism>
<protein>
    <recommendedName>
        <fullName evidence="5">Carboxymuconolactone decarboxylase family protein</fullName>
    </recommendedName>
</protein>
<dbReference type="RefSeq" id="WP_097942732.1">
    <property type="nucleotide sequence ID" value="NZ_BLKS01000001.1"/>
</dbReference>
<dbReference type="EMBL" id="BLKS01000001">
    <property type="protein sequence ID" value="GFG50808.1"/>
    <property type="molecule type" value="Genomic_DNA"/>
</dbReference>
<dbReference type="OrthoDB" id="4686467at2"/>
<comment type="caution">
    <text evidence="2">The sequence shown here is derived from an EMBL/GenBank/DDBJ whole genome shotgun (WGS) entry which is preliminary data.</text>
</comment>
<reference evidence="2 3" key="1">
    <citation type="submission" date="2017-10" db="EMBL/GenBank/DDBJ databases">
        <title>The new phylogeny of genus Mycobacterium.</title>
        <authorList>
            <person name="Tortoli E."/>
            <person name="Trovato A."/>
            <person name="Cirillo D.M."/>
        </authorList>
    </citation>
    <scope>NUCLEOTIDE SEQUENCE [LARGE SCALE GENOMIC DNA]</scope>
    <source>
        <strain evidence="2 3">CCUG37673</strain>
    </source>
</reference>
<dbReference type="Proteomes" id="UP000465302">
    <property type="component" value="Unassembled WGS sequence"/>
</dbReference>
<evidence type="ECO:0000313" key="2">
    <source>
        <dbReference type="EMBL" id="PEG34586.1"/>
    </source>
</evidence>
<dbReference type="Proteomes" id="UP000220914">
    <property type="component" value="Unassembled WGS sequence"/>
</dbReference>
<name>A0A2A7MSA8_MYCAG</name>
<dbReference type="AlphaFoldDB" id="A0A2A7MSA8"/>
<proteinExistence type="predicted"/>
<keyword evidence="3" id="KW-1185">Reference proteome</keyword>
<evidence type="ECO:0000313" key="3">
    <source>
        <dbReference type="Proteomes" id="UP000220914"/>
    </source>
</evidence>
<gene>
    <name evidence="2" type="ORF">CQY20_24830</name>
    <name evidence="1" type="ORF">MAGR_22490</name>
</gene>
<accession>A0A2A7MSA8</accession>
<evidence type="ECO:0000313" key="4">
    <source>
        <dbReference type="Proteomes" id="UP000465302"/>
    </source>
</evidence>
<dbReference type="EMBL" id="PDCP01000060">
    <property type="protein sequence ID" value="PEG34586.1"/>
    <property type="molecule type" value="Genomic_DNA"/>
</dbReference>